<keyword evidence="4" id="KW-0648">Protein biosynthesis</keyword>
<dbReference type="InterPro" id="IPR004364">
    <property type="entry name" value="Aa-tRNA-synt_II"/>
</dbReference>
<keyword evidence="5" id="KW-0030">Aminoacyl-tRNA synthetase</keyword>
<reference evidence="7" key="1">
    <citation type="submission" date="2020-04" db="EMBL/GenBank/DDBJ databases">
        <authorList>
            <person name="Zhang T."/>
        </authorList>
    </citation>
    <scope>NUCLEOTIDE SEQUENCE</scope>
    <source>
        <strain evidence="7">HKST-UBA01</strain>
    </source>
</reference>
<keyword evidence="3" id="KW-0067">ATP-binding</keyword>
<evidence type="ECO:0000256" key="1">
    <source>
        <dbReference type="ARBA" id="ARBA00022598"/>
    </source>
</evidence>
<evidence type="ECO:0000256" key="3">
    <source>
        <dbReference type="ARBA" id="ARBA00022840"/>
    </source>
</evidence>
<accession>A0A956RTD1</accession>
<proteinExistence type="predicted"/>
<dbReference type="PANTHER" id="PTHR22594:SF5">
    <property type="entry name" value="ASPARTATE--TRNA LIGASE, MITOCHONDRIAL"/>
    <property type="match status" value="1"/>
</dbReference>
<dbReference type="Pfam" id="PF00152">
    <property type="entry name" value="tRNA-synt_2"/>
    <property type="match status" value="1"/>
</dbReference>
<evidence type="ECO:0000256" key="5">
    <source>
        <dbReference type="ARBA" id="ARBA00023146"/>
    </source>
</evidence>
<dbReference type="GO" id="GO:0005524">
    <property type="term" value="F:ATP binding"/>
    <property type="evidence" value="ECO:0007669"/>
    <property type="project" value="UniProtKB-KW"/>
</dbReference>
<dbReference type="InterPro" id="IPR002312">
    <property type="entry name" value="Asp/Asn-tRNA-synth_IIb"/>
</dbReference>
<dbReference type="EMBL" id="JAGQHR010001196">
    <property type="protein sequence ID" value="MCA9730424.1"/>
    <property type="molecule type" value="Genomic_DNA"/>
</dbReference>
<dbReference type="GO" id="GO:0006422">
    <property type="term" value="P:aspartyl-tRNA aminoacylation"/>
    <property type="evidence" value="ECO:0007669"/>
    <property type="project" value="TreeGrafter"/>
</dbReference>
<gene>
    <name evidence="7" type="ORF">KC729_22275</name>
</gene>
<comment type="caution">
    <text evidence="7">The sequence shown here is derived from an EMBL/GenBank/DDBJ whole genome shotgun (WGS) entry which is preliminary data.</text>
</comment>
<feature type="non-terminal residue" evidence="7">
    <location>
        <position position="1"/>
    </location>
</feature>
<dbReference type="GO" id="GO:0004815">
    <property type="term" value="F:aspartate-tRNA ligase activity"/>
    <property type="evidence" value="ECO:0007669"/>
    <property type="project" value="TreeGrafter"/>
</dbReference>
<dbReference type="AlphaFoldDB" id="A0A956RTD1"/>
<feature type="domain" description="Aminoacyl-tRNA synthetase class II (D/K/N)" evidence="6">
    <location>
        <begin position="2"/>
        <end position="136"/>
    </location>
</feature>
<evidence type="ECO:0000313" key="8">
    <source>
        <dbReference type="Proteomes" id="UP000697710"/>
    </source>
</evidence>
<evidence type="ECO:0000313" key="7">
    <source>
        <dbReference type="EMBL" id="MCA9730424.1"/>
    </source>
</evidence>
<protein>
    <submittedName>
        <fullName evidence="7">Aspartate--tRNA ligase</fullName>
    </submittedName>
</protein>
<dbReference type="PANTHER" id="PTHR22594">
    <property type="entry name" value="ASPARTYL/LYSYL-TRNA SYNTHETASE"/>
    <property type="match status" value="1"/>
</dbReference>
<dbReference type="Proteomes" id="UP000697710">
    <property type="component" value="Unassembled WGS sequence"/>
</dbReference>
<organism evidence="7 8">
    <name type="scientific">Eiseniibacteriota bacterium</name>
    <dbReference type="NCBI Taxonomy" id="2212470"/>
    <lineage>
        <taxon>Bacteria</taxon>
        <taxon>Candidatus Eiseniibacteriota</taxon>
    </lineage>
</organism>
<dbReference type="SUPFAM" id="SSF55681">
    <property type="entry name" value="Class II aaRS and biotin synthetases"/>
    <property type="match status" value="1"/>
</dbReference>
<dbReference type="InterPro" id="IPR045864">
    <property type="entry name" value="aa-tRNA-synth_II/BPL/LPL"/>
</dbReference>
<evidence type="ECO:0000256" key="4">
    <source>
        <dbReference type="ARBA" id="ARBA00022917"/>
    </source>
</evidence>
<keyword evidence="1 7" id="KW-0436">Ligase</keyword>
<dbReference type="PRINTS" id="PR01042">
    <property type="entry name" value="TRNASYNTHASP"/>
</dbReference>
<evidence type="ECO:0000256" key="2">
    <source>
        <dbReference type="ARBA" id="ARBA00022741"/>
    </source>
</evidence>
<sequence length="164" mass="18311">IWSYLWVTDFPMFEKSRESGALGAMHHPFTRPHDDDIGLMKSDPLKARSIAYDLVLNGNEVGGGSMRIHEPKLQKEAFDVLGISDEDAERRFGHLLKAFQYGAPPHGGIAMGLDRVCMLFAGEPNIREVIAFPKDQKAKDLMLGAPTPMPEDQLKELHIKALED</sequence>
<reference evidence="7" key="2">
    <citation type="journal article" date="2021" name="Microbiome">
        <title>Successional dynamics and alternative stable states in a saline activated sludge microbial community over 9 years.</title>
        <authorList>
            <person name="Wang Y."/>
            <person name="Ye J."/>
            <person name="Ju F."/>
            <person name="Liu L."/>
            <person name="Boyd J.A."/>
            <person name="Deng Y."/>
            <person name="Parks D.H."/>
            <person name="Jiang X."/>
            <person name="Yin X."/>
            <person name="Woodcroft B.J."/>
            <person name="Tyson G.W."/>
            <person name="Hugenholtz P."/>
            <person name="Polz M.F."/>
            <person name="Zhang T."/>
        </authorList>
    </citation>
    <scope>NUCLEOTIDE SEQUENCE</scope>
    <source>
        <strain evidence="7">HKST-UBA01</strain>
    </source>
</reference>
<dbReference type="Gene3D" id="3.30.930.10">
    <property type="entry name" value="Bira Bifunctional Protein, Domain 2"/>
    <property type="match status" value="1"/>
</dbReference>
<evidence type="ECO:0000259" key="6">
    <source>
        <dbReference type="Pfam" id="PF00152"/>
    </source>
</evidence>
<keyword evidence="2" id="KW-0547">Nucleotide-binding</keyword>
<name>A0A956RTD1_UNCEI</name>